<evidence type="ECO:0000256" key="2">
    <source>
        <dbReference type="SAM" id="MobiDB-lite"/>
    </source>
</evidence>
<feature type="region of interest" description="Disordered" evidence="2">
    <location>
        <begin position="172"/>
        <end position="270"/>
    </location>
</feature>
<sequence>MRLLDGLPGRCDSALNSSCAVLYCSHRGDLGSAGCGLAEPCDRCRQQRSSVRRPSPSILPAEILNPLLVHLAGRTELNHADSHKRLADCRRVDSTRDPAPRRLFYLLPATRAMPCAWLVENAVTSEAAWSRGAQREGRAEANTTGEAAPGGLAKARAEETVGAAFPAVKTAAAGHARGASGAKARTPTKTWLAQSPKAGGARGLPRGVHSPGQRARGSPLGPAGGAHFGSAGARSGSPPLPRSSSASKPALRRTTSLGTPSMGATSDGHPVTVAFSRSKAVHSASGAGAHTPTPAGSGDVEAAAAAVGRTLATRPLVVRLKAAAASLKDSGETSEDDAEVKDTGRNEEEGKEVKEGKEDGEGEEDDEGKEEVQGDRVDGTGPGNADPQPGVQDGGAVARWAAISQQVHRGAAEGGGLRTRGIYSPLCSPRVSSSSAASQDELEALRAEVLSLSQEKAKLTLSLRESNARSLESDKLVTDRLASHQLEARVLARQEAKLRQQQAAENLQLSEALEQCRIAQDRHAASEAAGAQLQQQRDALRKQLGQMRLSSAEAEEVALKRCWLAHYWGLAQRLGVMQVGCLIERADQWAARALPPSSLLDAAARAASSLSLKIQHSEEGEEEAEGALAHPATMADVVEVERGLRELCELRIEKAILVAVADRNRVLPYYPSGMHRGGAAPSERPPMSLSEEESEVVTFRRAWVAYLWAQACLHRVEEGLSHERAAYWGQALATPPTPMAAVEVENALTELRVLGVEYNTWEARRGGYMEGRVSI</sequence>
<dbReference type="PANTHER" id="PTHR31762">
    <property type="entry name" value="FAS-BINDING FACTOR-LIKE PROTEIN"/>
    <property type="match status" value="1"/>
</dbReference>
<accession>A0AAE0EY07</accession>
<feature type="compositionally biased region" description="Low complexity" evidence="2">
    <location>
        <begin position="172"/>
        <end position="184"/>
    </location>
</feature>
<organism evidence="3 4">
    <name type="scientific">Cymbomonas tetramitiformis</name>
    <dbReference type="NCBI Taxonomy" id="36881"/>
    <lineage>
        <taxon>Eukaryota</taxon>
        <taxon>Viridiplantae</taxon>
        <taxon>Chlorophyta</taxon>
        <taxon>Pyramimonadophyceae</taxon>
        <taxon>Pyramimonadales</taxon>
        <taxon>Pyramimonadaceae</taxon>
        <taxon>Cymbomonas</taxon>
    </lineage>
</organism>
<feature type="region of interest" description="Disordered" evidence="2">
    <location>
        <begin position="134"/>
        <end position="155"/>
    </location>
</feature>
<name>A0AAE0EY07_9CHLO</name>
<feature type="region of interest" description="Disordered" evidence="2">
    <location>
        <begin position="324"/>
        <end position="393"/>
    </location>
</feature>
<protein>
    <submittedName>
        <fullName evidence="3">Uncharacterized protein</fullName>
    </submittedName>
</protein>
<evidence type="ECO:0000313" key="4">
    <source>
        <dbReference type="Proteomes" id="UP001190700"/>
    </source>
</evidence>
<keyword evidence="1" id="KW-0175">Coiled coil</keyword>
<feature type="compositionally biased region" description="Polar residues" evidence="2">
    <location>
        <begin position="254"/>
        <end position="264"/>
    </location>
</feature>
<keyword evidence="4" id="KW-1185">Reference proteome</keyword>
<evidence type="ECO:0000256" key="1">
    <source>
        <dbReference type="SAM" id="Coils"/>
    </source>
</evidence>
<feature type="coiled-coil region" evidence="1">
    <location>
        <begin position="435"/>
        <end position="462"/>
    </location>
</feature>
<dbReference type="PANTHER" id="PTHR31762:SF4">
    <property type="entry name" value="COILED-COIL DOMAIN-CONTAINING PROTEIN SCD2"/>
    <property type="match status" value="1"/>
</dbReference>
<gene>
    <name evidence="3" type="ORF">CYMTET_45470</name>
</gene>
<dbReference type="Proteomes" id="UP001190700">
    <property type="component" value="Unassembled WGS sequence"/>
</dbReference>
<dbReference type="AlphaFoldDB" id="A0AAE0EY07"/>
<feature type="compositionally biased region" description="Low complexity" evidence="2">
    <location>
        <begin position="232"/>
        <end position="253"/>
    </location>
</feature>
<dbReference type="GO" id="GO:0000911">
    <property type="term" value="P:cytokinesis by cell plate formation"/>
    <property type="evidence" value="ECO:0007669"/>
    <property type="project" value="InterPro"/>
</dbReference>
<feature type="compositionally biased region" description="Acidic residues" evidence="2">
    <location>
        <begin position="360"/>
        <end position="369"/>
    </location>
</feature>
<proteinExistence type="predicted"/>
<dbReference type="InterPro" id="IPR040321">
    <property type="entry name" value="SCD2-like"/>
</dbReference>
<evidence type="ECO:0000313" key="3">
    <source>
        <dbReference type="EMBL" id="KAK3244941.1"/>
    </source>
</evidence>
<feature type="compositionally biased region" description="Basic and acidic residues" evidence="2">
    <location>
        <begin position="340"/>
        <end position="359"/>
    </location>
</feature>
<dbReference type="EMBL" id="LGRX02031206">
    <property type="protein sequence ID" value="KAK3244941.1"/>
    <property type="molecule type" value="Genomic_DNA"/>
</dbReference>
<comment type="caution">
    <text evidence="3">The sequence shown here is derived from an EMBL/GenBank/DDBJ whole genome shotgun (WGS) entry which is preliminary data.</text>
</comment>
<reference evidence="3 4" key="1">
    <citation type="journal article" date="2015" name="Genome Biol. Evol.">
        <title>Comparative Genomics of a Bacterivorous Green Alga Reveals Evolutionary Causalities and Consequences of Phago-Mixotrophic Mode of Nutrition.</title>
        <authorList>
            <person name="Burns J.A."/>
            <person name="Paasch A."/>
            <person name="Narechania A."/>
            <person name="Kim E."/>
        </authorList>
    </citation>
    <scope>NUCLEOTIDE SEQUENCE [LARGE SCALE GENOMIC DNA]</scope>
    <source>
        <strain evidence="3 4">PLY_AMNH</strain>
    </source>
</reference>